<proteinExistence type="predicted"/>
<evidence type="ECO:0000313" key="2">
    <source>
        <dbReference type="Proteomes" id="UP001060085"/>
    </source>
</evidence>
<dbReference type="EMBL" id="CM044705">
    <property type="protein sequence ID" value="KAI5662802.1"/>
    <property type="molecule type" value="Genomic_DNA"/>
</dbReference>
<organism evidence="1 2">
    <name type="scientific">Catharanthus roseus</name>
    <name type="common">Madagascar periwinkle</name>
    <name type="synonym">Vinca rosea</name>
    <dbReference type="NCBI Taxonomy" id="4058"/>
    <lineage>
        <taxon>Eukaryota</taxon>
        <taxon>Viridiplantae</taxon>
        <taxon>Streptophyta</taxon>
        <taxon>Embryophyta</taxon>
        <taxon>Tracheophyta</taxon>
        <taxon>Spermatophyta</taxon>
        <taxon>Magnoliopsida</taxon>
        <taxon>eudicotyledons</taxon>
        <taxon>Gunneridae</taxon>
        <taxon>Pentapetalae</taxon>
        <taxon>asterids</taxon>
        <taxon>lamiids</taxon>
        <taxon>Gentianales</taxon>
        <taxon>Apocynaceae</taxon>
        <taxon>Rauvolfioideae</taxon>
        <taxon>Vinceae</taxon>
        <taxon>Catharanthinae</taxon>
        <taxon>Catharanthus</taxon>
    </lineage>
</organism>
<name>A0ACC0AP78_CATRO</name>
<reference evidence="2" key="1">
    <citation type="journal article" date="2023" name="Nat. Plants">
        <title>Single-cell RNA sequencing provides a high-resolution roadmap for understanding the multicellular compartmentation of specialized metabolism.</title>
        <authorList>
            <person name="Sun S."/>
            <person name="Shen X."/>
            <person name="Li Y."/>
            <person name="Li Y."/>
            <person name="Wang S."/>
            <person name="Li R."/>
            <person name="Zhang H."/>
            <person name="Shen G."/>
            <person name="Guo B."/>
            <person name="Wei J."/>
            <person name="Xu J."/>
            <person name="St-Pierre B."/>
            <person name="Chen S."/>
            <person name="Sun C."/>
        </authorList>
    </citation>
    <scope>NUCLEOTIDE SEQUENCE [LARGE SCALE GENOMIC DNA]</scope>
</reference>
<sequence>MAIPSIVKRLQRSLSTFSANPLRVCIVGSGPAGFYTAEKLLKKHEGSEVDIIDRLPTPFGLVRSGVAPDHPETKIVTNQFSRVVENKRCSFLGNVSLGSSISLPELRDIYDVVVLAYGAESDRVLGIPGEELAGIYSAREFVWWYNGHPDYSKLAPDLTSTDTAVVLGQGNVALDVARILLRPVEELSRTDIASHAITALAGSRIRKVYLVGRRGPVQAACTTKELREILGLKNLYVRINEADLTKMPGDEEVLKNNRIQRRVFELLSKAATSGDSAPSFDQRELHFVFFRKPDRFLESDERHGHVAGVQFEKTVVQENLESGKQIAVGTGQFQTLESGMVLKSIGYKSVPVRGLPFDYHKVAFVFHCRSKLPLKRQVSAYSTTSIRLL</sequence>
<dbReference type="Proteomes" id="UP001060085">
    <property type="component" value="Linkage Group LG05"/>
</dbReference>
<protein>
    <submittedName>
        <fullName evidence="1">Uncharacterized protein</fullName>
    </submittedName>
</protein>
<comment type="caution">
    <text evidence="1">The sequence shown here is derived from an EMBL/GenBank/DDBJ whole genome shotgun (WGS) entry which is preliminary data.</text>
</comment>
<keyword evidence="2" id="KW-1185">Reference proteome</keyword>
<evidence type="ECO:0000313" key="1">
    <source>
        <dbReference type="EMBL" id="KAI5662802.1"/>
    </source>
</evidence>
<accession>A0ACC0AP78</accession>
<gene>
    <name evidence="1" type="ORF">M9H77_22125</name>
</gene>